<name>A0A5B8UT78_9SPHI</name>
<organism evidence="2 3">
    <name type="scientific">Mucilaginibacter ginsenosidivorans</name>
    <dbReference type="NCBI Taxonomy" id="398053"/>
    <lineage>
        <taxon>Bacteria</taxon>
        <taxon>Pseudomonadati</taxon>
        <taxon>Bacteroidota</taxon>
        <taxon>Sphingobacteriia</taxon>
        <taxon>Sphingobacteriales</taxon>
        <taxon>Sphingobacteriaceae</taxon>
        <taxon>Mucilaginibacter</taxon>
    </lineage>
</organism>
<keyword evidence="1" id="KW-1133">Transmembrane helix</keyword>
<accession>A0A5B8UT78</accession>
<evidence type="ECO:0000313" key="3">
    <source>
        <dbReference type="Proteomes" id="UP000321479"/>
    </source>
</evidence>
<proteinExistence type="predicted"/>
<dbReference type="RefSeq" id="WP_147030884.1">
    <property type="nucleotide sequence ID" value="NZ_CP042436.1"/>
</dbReference>
<keyword evidence="1" id="KW-0472">Membrane</keyword>
<dbReference type="OrthoDB" id="893153at2"/>
<protein>
    <submittedName>
        <fullName evidence="2">Cytochrome C</fullName>
    </submittedName>
</protein>
<dbReference type="KEGG" id="mgin:FRZ54_06835"/>
<feature type="transmembrane region" description="Helical" evidence="1">
    <location>
        <begin position="108"/>
        <end position="128"/>
    </location>
</feature>
<evidence type="ECO:0000313" key="2">
    <source>
        <dbReference type="EMBL" id="QEC62307.1"/>
    </source>
</evidence>
<keyword evidence="3" id="KW-1185">Reference proteome</keyword>
<reference evidence="2 3" key="1">
    <citation type="journal article" date="2017" name="Curr. Microbiol.">
        <title>Mucilaginibacter ginsenosidivorans sp. nov., Isolated from Soil of Ginseng Field.</title>
        <authorList>
            <person name="Kim M.M."/>
            <person name="Siddiqi M.Z."/>
            <person name="Im W.T."/>
        </authorList>
    </citation>
    <scope>NUCLEOTIDE SEQUENCE [LARGE SCALE GENOMIC DNA]</scope>
    <source>
        <strain evidence="2 3">Gsoil 3017</strain>
    </source>
</reference>
<keyword evidence="1" id="KW-0812">Transmembrane</keyword>
<gene>
    <name evidence="2" type="ORF">FRZ54_06835</name>
</gene>
<evidence type="ECO:0000256" key="1">
    <source>
        <dbReference type="SAM" id="Phobius"/>
    </source>
</evidence>
<dbReference type="Proteomes" id="UP000321479">
    <property type="component" value="Chromosome"/>
</dbReference>
<dbReference type="EMBL" id="CP042436">
    <property type="protein sequence ID" value="QEC62307.1"/>
    <property type="molecule type" value="Genomic_DNA"/>
</dbReference>
<dbReference type="AlphaFoldDB" id="A0A5B8UT78"/>
<sequence>MEDKSYVTLFIDDDVQPLGTFPAPVSFDLDTKKLADGPHVLKVVSKDHRGKEGIKTIPFIVRNGPAIAIEGIKKDEVVDGVLPLMINAYGKGDQKTFMLHGSETPQSIPAWFIILLIAFTAWAAYYLITSGAITLFK</sequence>